<name>A0ABT3PNW4_9BACT</name>
<dbReference type="RefSeq" id="WP_265766330.1">
    <property type="nucleotide sequence ID" value="NZ_JAGGJA010000007.1"/>
</dbReference>
<keyword evidence="2" id="KW-1185">Reference proteome</keyword>
<organism evidence="1 2">
    <name type="scientific">Fodinibius salsisoli</name>
    <dbReference type="NCBI Taxonomy" id="2820877"/>
    <lineage>
        <taxon>Bacteria</taxon>
        <taxon>Pseudomonadati</taxon>
        <taxon>Balneolota</taxon>
        <taxon>Balneolia</taxon>
        <taxon>Balneolales</taxon>
        <taxon>Balneolaceae</taxon>
        <taxon>Fodinibius</taxon>
    </lineage>
</organism>
<reference evidence="1 2" key="1">
    <citation type="submission" date="2021-03" db="EMBL/GenBank/DDBJ databases">
        <title>Aliifodinibius sp. nov., a new bacterium isolated from saline soil.</title>
        <authorList>
            <person name="Galisteo C."/>
            <person name="De La Haba R."/>
            <person name="Sanchez-Porro C."/>
            <person name="Ventosa A."/>
        </authorList>
    </citation>
    <scope>NUCLEOTIDE SEQUENCE [LARGE SCALE GENOMIC DNA]</scope>
    <source>
        <strain evidence="1 2">1BSP15-2V2</strain>
    </source>
</reference>
<evidence type="ECO:0000313" key="2">
    <source>
        <dbReference type="Proteomes" id="UP001207918"/>
    </source>
</evidence>
<gene>
    <name evidence="1" type="ORF">J6I44_11790</name>
</gene>
<dbReference type="EMBL" id="JAGGJA010000007">
    <property type="protein sequence ID" value="MCW9707538.1"/>
    <property type="molecule type" value="Genomic_DNA"/>
</dbReference>
<dbReference type="Proteomes" id="UP001207918">
    <property type="component" value="Unassembled WGS sequence"/>
</dbReference>
<proteinExistence type="predicted"/>
<evidence type="ECO:0000313" key="1">
    <source>
        <dbReference type="EMBL" id="MCW9707538.1"/>
    </source>
</evidence>
<protein>
    <submittedName>
        <fullName evidence="1">Uncharacterized protein</fullName>
    </submittedName>
</protein>
<sequence length="224" mass="25800">MNKGQPPTIHTGFYTKDPQFAELIRVAQNLDFTFVSYENTDPEKNRERAQASNLFNKTFAQNDSARVLVLAGWDHILEKPDSNGKHWLAHILRQEYNLDPLTISQSHLNSYHSLGKPVALLKSSKLKSGGRYPVDWLLLNNIPLKEKSSNFSYRNPHNQKVQIALFLKSEIGTEKKFHDKIPYRTGLVAPGQTIEFKLPKKQSYMAIYNEEGRVLSEKEIQKQY</sequence>
<comment type="caution">
    <text evidence="1">The sequence shown here is derived from an EMBL/GenBank/DDBJ whole genome shotgun (WGS) entry which is preliminary data.</text>
</comment>
<accession>A0ABT3PNW4</accession>